<dbReference type="EMBL" id="FQZS01000020">
    <property type="protein sequence ID" value="SHJ20901.1"/>
    <property type="molecule type" value="Genomic_DNA"/>
</dbReference>
<keyword evidence="1" id="KW-0472">Membrane</keyword>
<accession>A0A1M6HFB5</accession>
<dbReference type="STRING" id="1122184.SAMN02745176_02789"/>
<keyword evidence="1" id="KW-0812">Transmembrane</keyword>
<feature type="transmembrane region" description="Helical" evidence="1">
    <location>
        <begin position="66"/>
        <end position="91"/>
    </location>
</feature>
<feature type="transmembrane region" description="Helical" evidence="1">
    <location>
        <begin position="36"/>
        <end position="54"/>
    </location>
</feature>
<feature type="transmembrane region" description="Helical" evidence="1">
    <location>
        <begin position="12"/>
        <end position="30"/>
    </location>
</feature>
<evidence type="ECO:0000313" key="3">
    <source>
        <dbReference type="Proteomes" id="UP000184442"/>
    </source>
</evidence>
<proteinExistence type="predicted"/>
<reference evidence="2 3" key="1">
    <citation type="submission" date="2016-11" db="EMBL/GenBank/DDBJ databases">
        <authorList>
            <person name="Jaros S."/>
            <person name="Januszkiewicz K."/>
            <person name="Wedrychowicz H."/>
        </authorList>
    </citation>
    <scope>NUCLEOTIDE SEQUENCE [LARGE SCALE GENOMIC DNA]</scope>
    <source>
        <strain evidence="2 3">DSM 19022</strain>
    </source>
</reference>
<dbReference type="Pfam" id="PF04143">
    <property type="entry name" value="Sulf_transp"/>
    <property type="match status" value="1"/>
</dbReference>
<keyword evidence="1" id="KW-1133">Transmembrane helix</keyword>
<feature type="transmembrane region" description="Helical" evidence="1">
    <location>
        <begin position="111"/>
        <end position="137"/>
    </location>
</feature>
<feature type="transmembrane region" description="Helical" evidence="1">
    <location>
        <begin position="144"/>
        <end position="162"/>
    </location>
</feature>
<evidence type="ECO:0000256" key="1">
    <source>
        <dbReference type="SAM" id="Phobius"/>
    </source>
</evidence>
<organism evidence="2 3">
    <name type="scientific">Lutispora thermophila DSM 19022</name>
    <dbReference type="NCBI Taxonomy" id="1122184"/>
    <lineage>
        <taxon>Bacteria</taxon>
        <taxon>Bacillati</taxon>
        <taxon>Bacillota</taxon>
        <taxon>Clostridia</taxon>
        <taxon>Lutisporales</taxon>
        <taxon>Lutisporaceae</taxon>
        <taxon>Lutispora</taxon>
    </lineage>
</organism>
<gene>
    <name evidence="2" type="ORF">SAMN02745176_02789</name>
</gene>
<feature type="transmembrane region" description="Helical" evidence="1">
    <location>
        <begin position="184"/>
        <end position="205"/>
    </location>
</feature>
<dbReference type="Proteomes" id="UP000184442">
    <property type="component" value="Unassembled WGS sequence"/>
</dbReference>
<dbReference type="OrthoDB" id="9794165at2"/>
<name>A0A1M6HFB5_9FIRM</name>
<keyword evidence="3" id="KW-1185">Reference proteome</keyword>
<dbReference type="AlphaFoldDB" id="A0A1M6HFB5"/>
<evidence type="ECO:0000313" key="2">
    <source>
        <dbReference type="EMBL" id="SHJ20901.1"/>
    </source>
</evidence>
<protein>
    <submittedName>
        <fullName evidence="2">Uncharacterized protein</fullName>
    </submittedName>
</protein>
<sequence length="218" mass="24058">MYSNKTKGKKNQAPFGFIILIFAIGFGVFLNSLSDVLPFYWITGLAFGFVLQRSKFCFAAAIRDPYLIGSTILSKSLLISIALTTIGFTAIKYGSYINGETIPGQRLVINISFAIIIGGILFGIGMVLAGGCASGVLMRTGEGFLTQLVALVFFIIGSLWGAHDFQWWNENFISKGFKVFLPDIFGWFGALSVQLFFIGLLYILLDRIELNRTEDLDD</sequence>
<dbReference type="InterPro" id="IPR007272">
    <property type="entry name" value="Sulf_transp_TsuA/YedE"/>
</dbReference>